<sequence>MARCSNSLDDIKLNAKMKSQQNEQTGKTNNIEAKSKECVLAKGICDSIDKVNNWFGNKLQLELVNEQNIKENDSISEINDFDFLLDEKEKNDVKEAEKA</sequence>
<accession>A0A915M683</accession>
<dbReference type="WBParaSite" id="scaffold3365_cov153.g6509">
    <property type="protein sequence ID" value="scaffold3365_cov153.g6509"/>
    <property type="gene ID" value="scaffold3365_cov153.g6509"/>
</dbReference>
<dbReference type="Proteomes" id="UP000887561">
    <property type="component" value="Unplaced"/>
</dbReference>
<proteinExistence type="predicted"/>
<evidence type="ECO:0000313" key="1">
    <source>
        <dbReference type="Proteomes" id="UP000887561"/>
    </source>
</evidence>
<dbReference type="AlphaFoldDB" id="A0A915M683"/>
<name>A0A915M683_MELJA</name>
<protein>
    <submittedName>
        <fullName evidence="2">Uncharacterized protein</fullName>
    </submittedName>
</protein>
<organism evidence="1 2">
    <name type="scientific">Meloidogyne javanica</name>
    <name type="common">Root-knot nematode worm</name>
    <dbReference type="NCBI Taxonomy" id="6303"/>
    <lineage>
        <taxon>Eukaryota</taxon>
        <taxon>Metazoa</taxon>
        <taxon>Ecdysozoa</taxon>
        <taxon>Nematoda</taxon>
        <taxon>Chromadorea</taxon>
        <taxon>Rhabditida</taxon>
        <taxon>Tylenchina</taxon>
        <taxon>Tylenchomorpha</taxon>
        <taxon>Tylenchoidea</taxon>
        <taxon>Meloidogynidae</taxon>
        <taxon>Meloidogyninae</taxon>
        <taxon>Meloidogyne</taxon>
        <taxon>Meloidogyne incognita group</taxon>
    </lineage>
</organism>
<evidence type="ECO:0000313" key="2">
    <source>
        <dbReference type="WBParaSite" id="scaffold3365_cov153.g6509"/>
    </source>
</evidence>
<reference evidence="2" key="1">
    <citation type="submission" date="2022-11" db="UniProtKB">
        <authorList>
            <consortium name="WormBaseParasite"/>
        </authorList>
    </citation>
    <scope>IDENTIFICATION</scope>
</reference>
<keyword evidence="1" id="KW-1185">Reference proteome</keyword>